<dbReference type="AlphaFoldDB" id="F2PZ69"/>
<reference evidence="3" key="1">
    <citation type="journal article" date="2012" name="MBio">
        <title>Comparative genome analysis of Trichophyton rubrum and related dermatophytes reveals candidate genes involved in infection.</title>
        <authorList>
            <person name="Martinez D.A."/>
            <person name="Oliver B.G."/>
            <person name="Graeser Y."/>
            <person name="Goldberg J.M."/>
            <person name="Li W."/>
            <person name="Martinez-Rossi N.M."/>
            <person name="Monod M."/>
            <person name="Shelest E."/>
            <person name="Barton R.C."/>
            <person name="Birch E."/>
            <person name="Brakhage A.A."/>
            <person name="Chen Z."/>
            <person name="Gurr S.J."/>
            <person name="Heiman D."/>
            <person name="Heitman J."/>
            <person name="Kosti I."/>
            <person name="Rossi A."/>
            <person name="Saif S."/>
            <person name="Samalova M."/>
            <person name="Saunders C.W."/>
            <person name="Shea T."/>
            <person name="Summerbell R.C."/>
            <person name="Xu J."/>
            <person name="Young S."/>
            <person name="Zeng Q."/>
            <person name="Birren B.W."/>
            <person name="Cuomo C.A."/>
            <person name="White T.C."/>
        </authorList>
    </citation>
    <scope>NUCLEOTIDE SEQUENCE [LARGE SCALE GENOMIC DNA]</scope>
    <source>
        <strain evidence="3">ATCC MYA-4606 / CBS 127.97</strain>
    </source>
</reference>
<gene>
    <name evidence="2" type="ORF">TEQG_06174</name>
</gene>
<protein>
    <submittedName>
        <fullName evidence="2">Uncharacterized protein</fullName>
    </submittedName>
</protein>
<dbReference type="Proteomes" id="UP000009169">
    <property type="component" value="Unassembled WGS sequence"/>
</dbReference>
<evidence type="ECO:0000256" key="1">
    <source>
        <dbReference type="SAM" id="MobiDB-lite"/>
    </source>
</evidence>
<sequence>MTASFQVYYIPDEKPTHFYTFKIDGILRQVQDSHVFRGDNCWFVASRTLPNIHNARLVHDDDPPRDEGQCILDDFLEAAADAANSENTNAWLAYKRIAAQAELTSDIKHRRFLQQKVVLTFYKSRQQRLFTLEDMIISTFNHLSYGKYEEAMQAAWDLSGSLADTWEEGEKQMDRECKILRQGVNPIQEGIAGYMGRVRAIVSLLPKAGEAWKKCDHKLLVAYEQLTLACDYIDLLSMSIDKETQRFGQTLLQNPNPLTIPRPQICQLYLLCAILLFSRVESLVIEKQRQTLTEMLSWGEEDWGLELQGIECSTNYYLTMHSYLQNIPQFKADGLQEGEVGKQYRSLVDGIQSISANAVIRPANPKGQRFSALQNLIVLCAGVGWFAALPEAAGVSQSMVNDDTILMAHRSPLYRGVDAELIVTHLDRLIMFLEPGEEGQRLNGNPSGIESGQTRGKKRLSPCPASDEMPAKK</sequence>
<dbReference type="OrthoDB" id="4171542at2759"/>
<name>F2PZ69_TRIEC</name>
<organism evidence="2 3">
    <name type="scientific">Trichophyton equinum (strain ATCC MYA-4606 / CBS 127.97)</name>
    <name type="common">Horse ringworm fungus</name>
    <dbReference type="NCBI Taxonomy" id="559882"/>
    <lineage>
        <taxon>Eukaryota</taxon>
        <taxon>Fungi</taxon>
        <taxon>Dikarya</taxon>
        <taxon>Ascomycota</taxon>
        <taxon>Pezizomycotina</taxon>
        <taxon>Eurotiomycetes</taxon>
        <taxon>Eurotiomycetidae</taxon>
        <taxon>Onygenales</taxon>
        <taxon>Arthrodermataceae</taxon>
        <taxon>Trichophyton</taxon>
    </lineage>
</organism>
<proteinExistence type="predicted"/>
<keyword evidence="3" id="KW-1185">Reference proteome</keyword>
<evidence type="ECO:0000313" key="3">
    <source>
        <dbReference type="Proteomes" id="UP000009169"/>
    </source>
</evidence>
<accession>F2PZ69</accession>
<dbReference type="VEuPathDB" id="FungiDB:TEQG_06174"/>
<dbReference type="eggNOG" id="ENOG502RS3B">
    <property type="taxonomic scope" value="Eukaryota"/>
</dbReference>
<evidence type="ECO:0000313" key="2">
    <source>
        <dbReference type="EMBL" id="EGE07187.1"/>
    </source>
</evidence>
<feature type="region of interest" description="Disordered" evidence="1">
    <location>
        <begin position="440"/>
        <end position="473"/>
    </location>
</feature>
<feature type="compositionally biased region" description="Polar residues" evidence="1">
    <location>
        <begin position="442"/>
        <end position="454"/>
    </location>
</feature>
<dbReference type="HOGENOM" id="CLU_045025_0_0_1"/>
<dbReference type="EMBL" id="DS995756">
    <property type="protein sequence ID" value="EGE07187.1"/>
    <property type="molecule type" value="Genomic_DNA"/>
</dbReference>